<dbReference type="Proteomes" id="UP000503462">
    <property type="component" value="Chromosome 1"/>
</dbReference>
<proteinExistence type="predicted"/>
<organism evidence="1 2">
    <name type="scientific">Peltaster fructicola</name>
    <dbReference type="NCBI Taxonomy" id="286661"/>
    <lineage>
        <taxon>Eukaryota</taxon>
        <taxon>Fungi</taxon>
        <taxon>Dikarya</taxon>
        <taxon>Ascomycota</taxon>
        <taxon>Pezizomycotina</taxon>
        <taxon>Dothideomycetes</taxon>
        <taxon>Dothideomycetes incertae sedis</taxon>
        <taxon>Peltaster</taxon>
    </lineage>
</organism>
<dbReference type="InterPro" id="IPR029016">
    <property type="entry name" value="GAF-like_dom_sf"/>
</dbReference>
<dbReference type="PROSITE" id="PS01320">
    <property type="entry name" value="UPF0067"/>
    <property type="match status" value="1"/>
</dbReference>
<reference evidence="1 2" key="1">
    <citation type="journal article" date="2016" name="Sci. Rep.">
        <title>Peltaster fructicola genome reveals evolution from an invasive phytopathogen to an ectophytic parasite.</title>
        <authorList>
            <person name="Xu C."/>
            <person name="Chen H."/>
            <person name="Gleason M.L."/>
            <person name="Xu J.R."/>
            <person name="Liu H."/>
            <person name="Zhang R."/>
            <person name="Sun G."/>
        </authorList>
    </citation>
    <scope>NUCLEOTIDE SEQUENCE [LARGE SCALE GENOMIC DNA]</scope>
    <source>
        <strain evidence="1 2">LNHT1506</strain>
    </source>
</reference>
<dbReference type="InterPro" id="IPR051330">
    <property type="entry name" value="Phosphatase_reg/MetRdx"/>
</dbReference>
<protein>
    <recommendedName>
        <fullName evidence="3">GAF domain-containing protein</fullName>
    </recommendedName>
</protein>
<gene>
    <name evidence="1" type="ORF">AMS68_002036</name>
</gene>
<dbReference type="PANTHER" id="PTHR21021">
    <property type="entry name" value="GAF/PUTATIVE CYTOSKELETAL PROTEIN"/>
    <property type="match status" value="1"/>
</dbReference>
<dbReference type="GO" id="GO:0005829">
    <property type="term" value="C:cytosol"/>
    <property type="evidence" value="ECO:0007669"/>
    <property type="project" value="TreeGrafter"/>
</dbReference>
<evidence type="ECO:0000313" key="1">
    <source>
        <dbReference type="EMBL" id="QIW96518.1"/>
    </source>
</evidence>
<evidence type="ECO:0000313" key="2">
    <source>
        <dbReference type="Proteomes" id="UP000503462"/>
    </source>
</evidence>
<dbReference type="GO" id="GO:0033745">
    <property type="term" value="F:L-methionine-(R)-S-oxide reductase activity"/>
    <property type="evidence" value="ECO:0007669"/>
    <property type="project" value="TreeGrafter"/>
</dbReference>
<evidence type="ECO:0008006" key="3">
    <source>
        <dbReference type="Google" id="ProtNLM"/>
    </source>
</evidence>
<sequence length="169" mass="18135">MVHADSSNFLSDLSKQDAYRQVIDQTKALCEDQRNWVSTENPCIHQLIAIGLVSESVHVDPSNANSNLANAASLLWHALHALPEPSNRVNWAGFYVLDPSKIDQLILGPFQGKVACQTIAFGRGVCGAAASTATTQLVPDVEEFPGHIACDGDSQSEIVVPILKAGKVM</sequence>
<dbReference type="InterPro" id="IPR000614">
    <property type="entry name" value="FRMsr_CS"/>
</dbReference>
<name>A0A6H0XPH3_9PEZI</name>
<keyword evidence="2" id="KW-1185">Reference proteome</keyword>
<accession>A0A6H0XPH3</accession>
<dbReference type="OrthoDB" id="15735at2759"/>
<dbReference type="SUPFAM" id="SSF55781">
    <property type="entry name" value="GAF domain-like"/>
    <property type="match status" value="1"/>
</dbReference>
<dbReference type="AlphaFoldDB" id="A0A6H0XPH3"/>
<dbReference type="EMBL" id="CP051139">
    <property type="protein sequence ID" value="QIW96518.1"/>
    <property type="molecule type" value="Genomic_DNA"/>
</dbReference>
<dbReference type="PANTHER" id="PTHR21021:SF15">
    <property type="entry name" value="FREE METHIONINE-R-SULFOXIDE REDUCTASE"/>
    <property type="match status" value="1"/>
</dbReference>
<dbReference type="Gene3D" id="3.30.450.40">
    <property type="match status" value="1"/>
</dbReference>